<name>A0AAV7WRQ8_PLEWA</name>
<evidence type="ECO:0000313" key="2">
    <source>
        <dbReference type="EMBL" id="KAJ1215357.1"/>
    </source>
</evidence>
<proteinExistence type="predicted"/>
<gene>
    <name evidence="2" type="ORF">NDU88_002966</name>
</gene>
<sequence>MGAQEEWQLETVKRRIRGRWYQLLLDKVNLEVPEECPLPINLVTSAGQETWKHGSTFRGEQADCGSAITVDLSTVETDHRTHVGNGKEKKKRPTQE</sequence>
<reference evidence="2" key="1">
    <citation type="journal article" date="2022" name="bioRxiv">
        <title>Sequencing and chromosome-scale assembly of the giantPleurodeles waltlgenome.</title>
        <authorList>
            <person name="Brown T."/>
            <person name="Elewa A."/>
            <person name="Iarovenko S."/>
            <person name="Subramanian E."/>
            <person name="Araus A.J."/>
            <person name="Petzold A."/>
            <person name="Susuki M."/>
            <person name="Suzuki K.-i.T."/>
            <person name="Hayashi T."/>
            <person name="Toyoda A."/>
            <person name="Oliveira C."/>
            <person name="Osipova E."/>
            <person name="Leigh N.D."/>
            <person name="Simon A."/>
            <person name="Yun M.H."/>
        </authorList>
    </citation>
    <scope>NUCLEOTIDE SEQUENCE</scope>
    <source>
        <strain evidence="2">20211129_DDA</strain>
        <tissue evidence="2">Liver</tissue>
    </source>
</reference>
<organism evidence="2 3">
    <name type="scientific">Pleurodeles waltl</name>
    <name type="common">Iberian ribbed newt</name>
    <dbReference type="NCBI Taxonomy" id="8319"/>
    <lineage>
        <taxon>Eukaryota</taxon>
        <taxon>Metazoa</taxon>
        <taxon>Chordata</taxon>
        <taxon>Craniata</taxon>
        <taxon>Vertebrata</taxon>
        <taxon>Euteleostomi</taxon>
        <taxon>Amphibia</taxon>
        <taxon>Batrachia</taxon>
        <taxon>Caudata</taxon>
        <taxon>Salamandroidea</taxon>
        <taxon>Salamandridae</taxon>
        <taxon>Pleurodelinae</taxon>
        <taxon>Pleurodeles</taxon>
    </lineage>
</organism>
<evidence type="ECO:0000313" key="3">
    <source>
        <dbReference type="Proteomes" id="UP001066276"/>
    </source>
</evidence>
<protein>
    <submittedName>
        <fullName evidence="2">Uncharacterized protein</fullName>
    </submittedName>
</protein>
<feature type="region of interest" description="Disordered" evidence="1">
    <location>
        <begin position="75"/>
        <end position="96"/>
    </location>
</feature>
<accession>A0AAV7WRQ8</accession>
<feature type="compositionally biased region" description="Basic and acidic residues" evidence="1">
    <location>
        <begin position="76"/>
        <end position="96"/>
    </location>
</feature>
<evidence type="ECO:0000256" key="1">
    <source>
        <dbReference type="SAM" id="MobiDB-lite"/>
    </source>
</evidence>
<dbReference type="EMBL" id="JANPWB010000001">
    <property type="protein sequence ID" value="KAJ1215357.1"/>
    <property type="molecule type" value="Genomic_DNA"/>
</dbReference>
<keyword evidence="3" id="KW-1185">Reference proteome</keyword>
<dbReference type="AlphaFoldDB" id="A0AAV7WRQ8"/>
<comment type="caution">
    <text evidence="2">The sequence shown here is derived from an EMBL/GenBank/DDBJ whole genome shotgun (WGS) entry which is preliminary data.</text>
</comment>
<dbReference type="Proteomes" id="UP001066276">
    <property type="component" value="Chromosome 1_1"/>
</dbReference>